<gene>
    <name evidence="1" type="ORF">OIU85_018765</name>
</gene>
<comment type="caution">
    <text evidence="1">The sequence shown here is derived from an EMBL/GenBank/DDBJ whole genome shotgun (WGS) entry which is preliminary data.</text>
</comment>
<keyword evidence="2" id="KW-1185">Reference proteome</keyword>
<reference evidence="1" key="2">
    <citation type="journal article" date="2023" name="Int. J. Mol. Sci.">
        <title>De Novo Assembly and Annotation of 11 Diverse Shrub Willow (Salix) Genomes Reveals Novel Gene Organization in Sex-Linked Regions.</title>
        <authorList>
            <person name="Hyden B."/>
            <person name="Feng K."/>
            <person name="Yates T.B."/>
            <person name="Jawdy S."/>
            <person name="Cereghino C."/>
            <person name="Smart L.B."/>
            <person name="Muchero W."/>
        </authorList>
    </citation>
    <scope>NUCLEOTIDE SEQUENCE [LARGE SCALE GENOMIC DNA]</scope>
    <source>
        <tissue evidence="1">Shoot tip</tissue>
    </source>
</reference>
<reference evidence="1" key="1">
    <citation type="submission" date="2022-11" db="EMBL/GenBank/DDBJ databases">
        <authorList>
            <person name="Hyden B.L."/>
            <person name="Feng K."/>
            <person name="Yates T."/>
            <person name="Jawdy S."/>
            <person name="Smart L.B."/>
            <person name="Muchero W."/>
        </authorList>
    </citation>
    <scope>NUCLEOTIDE SEQUENCE</scope>
    <source>
        <tissue evidence="1">Shoot tip</tissue>
    </source>
</reference>
<sequence length="102" mass="11013">MDSSGLVTEMVSMNCAVKLTFRNTASFLGVPVPSTSLDLSYSKLNLATGIITKLCQSRKSQRSLTVMVKGSRIPLYEGGAMLSSLNGAPIQPVPFILKFMLR</sequence>
<evidence type="ECO:0000313" key="1">
    <source>
        <dbReference type="EMBL" id="KAJ6736621.1"/>
    </source>
</evidence>
<dbReference type="Proteomes" id="UP001151529">
    <property type="component" value="Chromosome 5"/>
</dbReference>
<dbReference type="EMBL" id="JAPFFL010000003">
    <property type="protein sequence ID" value="KAJ6736621.1"/>
    <property type="molecule type" value="Genomic_DNA"/>
</dbReference>
<organism evidence="1 2">
    <name type="scientific">Salix viminalis</name>
    <name type="common">Common osier</name>
    <name type="synonym">Basket willow</name>
    <dbReference type="NCBI Taxonomy" id="40686"/>
    <lineage>
        <taxon>Eukaryota</taxon>
        <taxon>Viridiplantae</taxon>
        <taxon>Streptophyta</taxon>
        <taxon>Embryophyta</taxon>
        <taxon>Tracheophyta</taxon>
        <taxon>Spermatophyta</taxon>
        <taxon>Magnoliopsida</taxon>
        <taxon>eudicotyledons</taxon>
        <taxon>Gunneridae</taxon>
        <taxon>Pentapetalae</taxon>
        <taxon>rosids</taxon>
        <taxon>fabids</taxon>
        <taxon>Malpighiales</taxon>
        <taxon>Salicaceae</taxon>
        <taxon>Saliceae</taxon>
        <taxon>Salix</taxon>
    </lineage>
</organism>
<evidence type="ECO:0000313" key="2">
    <source>
        <dbReference type="Proteomes" id="UP001151529"/>
    </source>
</evidence>
<dbReference type="AlphaFoldDB" id="A0A9Q0UUF9"/>
<dbReference type="OrthoDB" id="903824at2759"/>
<accession>A0A9Q0UUF9</accession>
<name>A0A9Q0UUF9_SALVM</name>
<proteinExistence type="predicted"/>
<protein>
    <submittedName>
        <fullName evidence="1">PROTEIN putative-RELATED</fullName>
    </submittedName>
</protein>